<gene>
    <name evidence="6" type="ORF">CYL18_17410</name>
</gene>
<dbReference type="InterPro" id="IPR047057">
    <property type="entry name" value="MerR_fam"/>
</dbReference>
<organism evidence="6 7">
    <name type="scientific">Pradoshia eiseniae</name>
    <dbReference type="NCBI Taxonomy" id="2064768"/>
    <lineage>
        <taxon>Bacteria</taxon>
        <taxon>Bacillati</taxon>
        <taxon>Bacillota</taxon>
        <taxon>Bacilli</taxon>
        <taxon>Bacillales</taxon>
        <taxon>Bacillaceae</taxon>
        <taxon>Pradoshia</taxon>
    </lineage>
</organism>
<keyword evidence="4" id="KW-0804">Transcription</keyword>
<keyword evidence="1" id="KW-0805">Transcription regulation</keyword>
<comment type="caution">
    <text evidence="6">The sequence shown here is derived from an EMBL/GenBank/DDBJ whole genome shotgun (WGS) entry which is preliminary data.</text>
</comment>
<evidence type="ECO:0000256" key="2">
    <source>
        <dbReference type="ARBA" id="ARBA00023125"/>
    </source>
</evidence>
<dbReference type="PROSITE" id="PS50937">
    <property type="entry name" value="HTH_MERR_2"/>
    <property type="match status" value="1"/>
</dbReference>
<dbReference type="InterPro" id="IPR012925">
    <property type="entry name" value="TipAS_dom"/>
</dbReference>
<evidence type="ECO:0000256" key="4">
    <source>
        <dbReference type="ARBA" id="ARBA00023163"/>
    </source>
</evidence>
<keyword evidence="7" id="KW-1185">Reference proteome</keyword>
<sequence>MYRIKELANMSGISIRTLHYYDQINLLKPSRIEENGYRLYDKGAAGRLQQILFLKELDFPLNEIKRILDDPYFDEMEALQMQRKILVEKRDRLNSIIHSVDETIEAIRGGKEMDSNERLRPFDRSKLDEFQKKYEQEVRKRYGQTKAYEQSEKKRKSYRDDDFAKIEQERLAIFKKIVAVMDQNPGEEAVQDLIHEWRMHITRYHYECTIEIFRGLGEMYTADERFKENLNQIKNGLAEYMSEAMRIYGSHHNE</sequence>
<dbReference type="InterPro" id="IPR000551">
    <property type="entry name" value="MerR-type_HTH_dom"/>
</dbReference>
<dbReference type="SUPFAM" id="SSF89082">
    <property type="entry name" value="Antibiotic binding domain of TipA-like multidrug resistance regulators"/>
    <property type="match status" value="1"/>
</dbReference>
<reference evidence="6 7" key="1">
    <citation type="submission" date="2017-12" db="EMBL/GenBank/DDBJ databases">
        <title>Taxonomic description and draft genome of Pradoshia cofamensis Gen. nov., sp. nov., a thermotolerant bacillale isolated from anterior gut of earthworm Eisenia fetida.</title>
        <authorList>
            <person name="Saha T."/>
            <person name="Chakraborty R."/>
        </authorList>
    </citation>
    <scope>NUCLEOTIDE SEQUENCE [LARGE SCALE GENOMIC DNA]</scope>
    <source>
        <strain evidence="6 7">EAG3</strain>
    </source>
</reference>
<dbReference type="AlphaFoldDB" id="A0A2S7MVT5"/>
<feature type="domain" description="HTH merR-type" evidence="5">
    <location>
        <begin position="1"/>
        <end position="70"/>
    </location>
</feature>
<evidence type="ECO:0000313" key="7">
    <source>
        <dbReference type="Proteomes" id="UP000239663"/>
    </source>
</evidence>
<dbReference type="SMART" id="SM00422">
    <property type="entry name" value="HTH_MERR"/>
    <property type="match status" value="1"/>
</dbReference>
<accession>A0A2S7MVT5</accession>
<evidence type="ECO:0000313" key="6">
    <source>
        <dbReference type="EMBL" id="PQD93858.1"/>
    </source>
</evidence>
<dbReference type="Gene3D" id="1.10.490.50">
    <property type="entry name" value="Antibiotic binding domain of TipA-like multidrug resistance regulators"/>
    <property type="match status" value="1"/>
</dbReference>
<dbReference type="SUPFAM" id="SSF46955">
    <property type="entry name" value="Putative DNA-binding domain"/>
    <property type="match status" value="1"/>
</dbReference>
<dbReference type="RefSeq" id="WP_104850770.1">
    <property type="nucleotide sequence ID" value="NZ_PKOZ01000019.1"/>
</dbReference>
<dbReference type="PANTHER" id="PTHR30204:SF90">
    <property type="entry name" value="HTH-TYPE TRANSCRIPTIONAL ACTIVATOR MTA"/>
    <property type="match status" value="1"/>
</dbReference>
<dbReference type="Pfam" id="PF13411">
    <property type="entry name" value="MerR_1"/>
    <property type="match status" value="1"/>
</dbReference>
<evidence type="ECO:0000259" key="5">
    <source>
        <dbReference type="PROSITE" id="PS50937"/>
    </source>
</evidence>
<dbReference type="OrthoDB" id="9814833at2"/>
<dbReference type="GO" id="GO:0003677">
    <property type="term" value="F:DNA binding"/>
    <property type="evidence" value="ECO:0007669"/>
    <property type="project" value="UniProtKB-KW"/>
</dbReference>
<dbReference type="GO" id="GO:0003700">
    <property type="term" value="F:DNA-binding transcription factor activity"/>
    <property type="evidence" value="ECO:0007669"/>
    <property type="project" value="InterPro"/>
</dbReference>
<dbReference type="Proteomes" id="UP000239663">
    <property type="component" value="Unassembled WGS sequence"/>
</dbReference>
<evidence type="ECO:0000256" key="1">
    <source>
        <dbReference type="ARBA" id="ARBA00023015"/>
    </source>
</evidence>
<dbReference type="InterPro" id="IPR009061">
    <property type="entry name" value="DNA-bd_dom_put_sf"/>
</dbReference>
<proteinExistence type="predicted"/>
<keyword evidence="3" id="KW-0010">Activator</keyword>
<dbReference type="PANTHER" id="PTHR30204">
    <property type="entry name" value="REDOX-CYCLING DRUG-SENSING TRANSCRIPTIONAL ACTIVATOR SOXR"/>
    <property type="match status" value="1"/>
</dbReference>
<dbReference type="Pfam" id="PF07739">
    <property type="entry name" value="TipAS"/>
    <property type="match status" value="1"/>
</dbReference>
<keyword evidence="2" id="KW-0238">DNA-binding</keyword>
<dbReference type="EMBL" id="PKOZ01000019">
    <property type="protein sequence ID" value="PQD93858.1"/>
    <property type="molecule type" value="Genomic_DNA"/>
</dbReference>
<name>A0A2S7MVT5_9BACI</name>
<dbReference type="Gene3D" id="1.10.1660.10">
    <property type="match status" value="1"/>
</dbReference>
<dbReference type="CDD" id="cd01106">
    <property type="entry name" value="HTH_TipAL-Mta"/>
    <property type="match status" value="1"/>
</dbReference>
<protein>
    <submittedName>
        <fullName evidence="6">MerR family transcriptional regulator</fullName>
    </submittedName>
</protein>
<dbReference type="InterPro" id="IPR036244">
    <property type="entry name" value="TipA-like_antibiotic-bd"/>
</dbReference>
<evidence type="ECO:0000256" key="3">
    <source>
        <dbReference type="ARBA" id="ARBA00023159"/>
    </source>
</evidence>